<organism evidence="1 2">
    <name type="scientific">Cohnella terricola</name>
    <dbReference type="NCBI Taxonomy" id="1289167"/>
    <lineage>
        <taxon>Bacteria</taxon>
        <taxon>Bacillati</taxon>
        <taxon>Bacillota</taxon>
        <taxon>Bacilli</taxon>
        <taxon>Bacillales</taxon>
        <taxon>Paenibacillaceae</taxon>
        <taxon>Cohnella</taxon>
    </lineage>
</organism>
<gene>
    <name evidence="1" type="ORF">FPZ45_06860</name>
</gene>
<dbReference type="EMBL" id="VNJJ01000003">
    <property type="protein sequence ID" value="TVY02156.1"/>
    <property type="molecule type" value="Genomic_DNA"/>
</dbReference>
<keyword evidence="2" id="KW-1185">Reference proteome</keyword>
<dbReference type="RefSeq" id="WP_144699767.1">
    <property type="nucleotide sequence ID" value="NZ_VNJJ01000003.1"/>
</dbReference>
<dbReference type="AlphaFoldDB" id="A0A559JQJ6"/>
<dbReference type="Proteomes" id="UP000316330">
    <property type="component" value="Unassembled WGS sequence"/>
</dbReference>
<evidence type="ECO:0000313" key="2">
    <source>
        <dbReference type="Proteomes" id="UP000316330"/>
    </source>
</evidence>
<name>A0A559JQJ6_9BACL</name>
<accession>A0A559JQJ6</accession>
<dbReference type="Pfam" id="PF08795">
    <property type="entry name" value="DUF1796"/>
    <property type="match status" value="1"/>
</dbReference>
<proteinExistence type="predicted"/>
<dbReference type="InterPro" id="IPR014903">
    <property type="entry name" value="DUF1796"/>
</dbReference>
<evidence type="ECO:0000313" key="1">
    <source>
        <dbReference type="EMBL" id="TVY02156.1"/>
    </source>
</evidence>
<protein>
    <submittedName>
        <fullName evidence="1">Peptidase</fullName>
    </submittedName>
</protein>
<comment type="caution">
    <text evidence="1">The sequence shown here is derived from an EMBL/GenBank/DDBJ whole genome shotgun (WGS) entry which is preliminary data.</text>
</comment>
<sequence length="208" mass="24325">MKLQEIKGTYDTIYSLGDLCLASIQLKQNKLRPFSGVLDWMASPQLHDVNRLLRYRFEEFMNPSNLRIIGYAGEDKICVADDFYNMVSNHDFDVGNNSLTLLSGYPEVKEKFDRRIRRFLHKAATSKKMLFVRTEGDLEDAAELQDVLYDLVRYDFRVLIVNHTNVDRLVEDNWPLKRVCSVQLPAANKWTDNNHLWTRLLQGVHTRD</sequence>
<dbReference type="OrthoDB" id="5326008at2"/>
<reference evidence="1 2" key="1">
    <citation type="submission" date="2019-07" db="EMBL/GenBank/DDBJ databases">
        <authorList>
            <person name="Kim J."/>
        </authorList>
    </citation>
    <scope>NUCLEOTIDE SEQUENCE [LARGE SCALE GENOMIC DNA]</scope>
    <source>
        <strain evidence="1 2">G13</strain>
    </source>
</reference>